<evidence type="ECO:0000259" key="2">
    <source>
        <dbReference type="Pfam" id="PF07498"/>
    </source>
</evidence>
<name>A0A481YY53_9VIRU</name>
<feature type="domain" description="Glycosyl transferase family 25" evidence="1">
    <location>
        <begin position="50"/>
        <end position="278"/>
    </location>
</feature>
<dbReference type="CDD" id="cd06532">
    <property type="entry name" value="Glyco_transf_25"/>
    <property type="match status" value="1"/>
</dbReference>
<accession>A0A481YY53</accession>
<gene>
    <name evidence="3" type="ORF">LCMAC201_03060</name>
</gene>
<protein>
    <submittedName>
        <fullName evidence="3">Glycosyltransferase family 25 LPS biosynthesis protein</fullName>
    </submittedName>
</protein>
<evidence type="ECO:0000313" key="3">
    <source>
        <dbReference type="EMBL" id="QBK87396.1"/>
    </source>
</evidence>
<feature type="domain" description="Rho termination factor-like N-terminal" evidence="2">
    <location>
        <begin position="2"/>
        <end position="32"/>
    </location>
</feature>
<dbReference type="InterPro" id="IPR011112">
    <property type="entry name" value="Rho-like_N"/>
</dbReference>
<dbReference type="InterPro" id="IPR002654">
    <property type="entry name" value="Glyco_trans_25"/>
</dbReference>
<dbReference type="GO" id="GO:0006353">
    <property type="term" value="P:DNA-templated transcription termination"/>
    <property type="evidence" value="ECO:0007669"/>
    <property type="project" value="InterPro"/>
</dbReference>
<keyword evidence="3" id="KW-0808">Transferase</keyword>
<dbReference type="Pfam" id="PF07498">
    <property type="entry name" value="Rho_N"/>
    <property type="match status" value="1"/>
</dbReference>
<dbReference type="Pfam" id="PF01755">
    <property type="entry name" value="Glyco_transf_25"/>
    <property type="match status" value="1"/>
</dbReference>
<dbReference type="GO" id="GO:0016740">
    <property type="term" value="F:transferase activity"/>
    <property type="evidence" value="ECO:0007669"/>
    <property type="project" value="UniProtKB-KW"/>
</dbReference>
<sequence>MLTTKTLTELRIIAKKKQLPGYSTLDKSELIRYIKTGHRPKSNSFNRFFNKIYVINLKGKQERWTRVHSAFRRRGIKVERFEAVDGRCKGKQCENKRRQFEKEYNIKIPKKGLNLPSSSLLIGTILILREMVKNKWDHVLICEDDIVLGRDVKAKFAQGVRELNKAKPNWDLLYLGCGNKCGVAGISESRNTHSRYLSEVSKHYPDQDPWYVARKDDLRGLCNDDDDDEDEDYYCPVISKHLSIAPNPKGTWCYGYSLKGAKKFLKYVDNHIDDHVDQLLSKAVIDGKLVAVAFNPPIVWHYLGASRPDSDIAWEW</sequence>
<organism evidence="3">
    <name type="scientific">Marseillevirus LCMAC201</name>
    <dbReference type="NCBI Taxonomy" id="2506605"/>
    <lineage>
        <taxon>Viruses</taxon>
        <taxon>Varidnaviria</taxon>
        <taxon>Bamfordvirae</taxon>
        <taxon>Nucleocytoviricota</taxon>
        <taxon>Megaviricetes</taxon>
        <taxon>Pimascovirales</taxon>
        <taxon>Pimascovirales incertae sedis</taxon>
        <taxon>Marseilleviridae</taxon>
    </lineage>
</organism>
<reference evidence="3" key="1">
    <citation type="journal article" date="2019" name="MBio">
        <title>Virus Genomes from Deep Sea Sediments Expand the Ocean Megavirome and Support Independent Origins of Viral Gigantism.</title>
        <authorList>
            <person name="Backstrom D."/>
            <person name="Yutin N."/>
            <person name="Jorgensen S.L."/>
            <person name="Dharamshi J."/>
            <person name="Homa F."/>
            <person name="Zaremba-Niedwiedzka K."/>
            <person name="Spang A."/>
            <person name="Wolf Y.I."/>
            <person name="Koonin E.V."/>
            <person name="Ettema T.J."/>
        </authorList>
    </citation>
    <scope>NUCLEOTIDE SEQUENCE</scope>
</reference>
<dbReference type="EMBL" id="MK500350">
    <property type="protein sequence ID" value="QBK87396.1"/>
    <property type="molecule type" value="Genomic_DNA"/>
</dbReference>
<proteinExistence type="predicted"/>
<evidence type="ECO:0000259" key="1">
    <source>
        <dbReference type="Pfam" id="PF01755"/>
    </source>
</evidence>